<dbReference type="PANTHER" id="PTHR30383">
    <property type="entry name" value="THIOESTERASE 1/PROTEASE 1/LYSOPHOSPHOLIPASE L1"/>
    <property type="match status" value="1"/>
</dbReference>
<protein>
    <recommendedName>
        <fullName evidence="4">SGNH hydrolase-type esterase domain-containing protein</fullName>
    </recommendedName>
</protein>
<dbReference type="Pfam" id="PF00657">
    <property type="entry name" value="Lipase_GDSL"/>
    <property type="match status" value="1"/>
</dbReference>
<dbReference type="EMBL" id="CP090175">
    <property type="protein sequence ID" value="UJO25004.1"/>
    <property type="molecule type" value="Genomic_DNA"/>
</dbReference>
<dbReference type="GeneID" id="71993982"/>
<dbReference type="InterPro" id="IPR036514">
    <property type="entry name" value="SGNH_hydro_sf"/>
</dbReference>
<dbReference type="GO" id="GO:0004622">
    <property type="term" value="F:phosphatidylcholine lysophospholipase activity"/>
    <property type="evidence" value="ECO:0007669"/>
    <property type="project" value="TreeGrafter"/>
</dbReference>
<reference evidence="2" key="2">
    <citation type="journal article" date="2022" name="Microb. Genom.">
        <title>A chromosome-scale genome assembly of the tomato pathogen Cladosporium fulvum reveals a compartmentalized genome architecture and the presence of a dispensable chromosome.</title>
        <authorList>
            <person name="Zaccaron A.Z."/>
            <person name="Chen L.H."/>
            <person name="Samaras A."/>
            <person name="Stergiopoulos I."/>
        </authorList>
    </citation>
    <scope>NUCLEOTIDE SEQUENCE</scope>
    <source>
        <strain evidence="2">Race5_Kim</strain>
    </source>
</reference>
<dbReference type="PANTHER" id="PTHR30383:SF19">
    <property type="entry name" value="FIBRONECTIN TYPE-III DOMAIN-CONTAINING PROTEIN"/>
    <property type="match status" value="1"/>
</dbReference>
<keyword evidence="3" id="KW-1185">Reference proteome</keyword>
<evidence type="ECO:0000256" key="1">
    <source>
        <dbReference type="SAM" id="MobiDB-lite"/>
    </source>
</evidence>
<dbReference type="RefSeq" id="XP_047769370.1">
    <property type="nucleotide sequence ID" value="XM_047913252.1"/>
</dbReference>
<dbReference type="OrthoDB" id="2119228at2759"/>
<dbReference type="InterPro" id="IPR013783">
    <property type="entry name" value="Ig-like_fold"/>
</dbReference>
<dbReference type="SUPFAM" id="SSF49265">
    <property type="entry name" value="Fibronectin type III"/>
    <property type="match status" value="1"/>
</dbReference>
<dbReference type="KEGG" id="ffu:CLAFUR5_14104"/>
<dbReference type="SUPFAM" id="SSF52266">
    <property type="entry name" value="SGNH hydrolase"/>
    <property type="match status" value="1"/>
</dbReference>
<dbReference type="Proteomes" id="UP000756132">
    <property type="component" value="Chromosome 13"/>
</dbReference>
<feature type="region of interest" description="Disordered" evidence="1">
    <location>
        <begin position="57"/>
        <end position="84"/>
    </location>
</feature>
<dbReference type="Gene3D" id="2.60.40.10">
    <property type="entry name" value="Immunoglobulins"/>
    <property type="match status" value="1"/>
</dbReference>
<dbReference type="AlphaFoldDB" id="A0A9Q8PLV2"/>
<evidence type="ECO:0000313" key="3">
    <source>
        <dbReference type="Proteomes" id="UP000756132"/>
    </source>
</evidence>
<organism evidence="2 3">
    <name type="scientific">Passalora fulva</name>
    <name type="common">Tomato leaf mold</name>
    <name type="synonym">Cladosporium fulvum</name>
    <dbReference type="NCBI Taxonomy" id="5499"/>
    <lineage>
        <taxon>Eukaryota</taxon>
        <taxon>Fungi</taxon>
        <taxon>Dikarya</taxon>
        <taxon>Ascomycota</taxon>
        <taxon>Pezizomycotina</taxon>
        <taxon>Dothideomycetes</taxon>
        <taxon>Dothideomycetidae</taxon>
        <taxon>Mycosphaerellales</taxon>
        <taxon>Mycosphaerellaceae</taxon>
        <taxon>Fulvia</taxon>
    </lineage>
</organism>
<dbReference type="InterPro" id="IPR036116">
    <property type="entry name" value="FN3_sf"/>
</dbReference>
<dbReference type="Gene3D" id="3.40.50.1110">
    <property type="entry name" value="SGNH hydrolase"/>
    <property type="match status" value="1"/>
</dbReference>
<reference evidence="2" key="1">
    <citation type="submission" date="2021-12" db="EMBL/GenBank/DDBJ databases">
        <authorList>
            <person name="Zaccaron A."/>
            <person name="Stergiopoulos I."/>
        </authorList>
    </citation>
    <scope>NUCLEOTIDE SEQUENCE</scope>
    <source>
        <strain evidence="2">Race5_Kim</strain>
    </source>
</reference>
<accession>A0A9Q8PLV2</accession>
<gene>
    <name evidence="2" type="ORF">CLAFUR5_14104</name>
</gene>
<dbReference type="InterPro" id="IPR051532">
    <property type="entry name" value="Ester_Hydrolysis_Enzymes"/>
</dbReference>
<feature type="compositionally biased region" description="Basic and acidic residues" evidence="1">
    <location>
        <begin position="72"/>
        <end position="82"/>
    </location>
</feature>
<proteinExistence type="predicted"/>
<dbReference type="InterPro" id="IPR001087">
    <property type="entry name" value="GDSL"/>
</dbReference>
<dbReference type="OMA" id="QGHEGDW"/>
<sequence>MNLPSHLAPERLTIMIVGDSMTHGEEGDWTWRYRIWEWFQHAAPHVKVRFVGPYTGTVPPPKSHPPLPPRLPGEKDPDERDSMAGGYAKDISPDFDREHFAHTGRQMKQAKDEIYSQVSIYKPDMLLTMLGFNDLAWFVSSGAEETLEDTKTFIDQARAANPDIRFVMGNIPQRTHTGRDDLVKKTSKYNSLLHHAISGWSTSRSRIEGVEIERSYGYVPDECKGTFDGLHPNALGDYQIACAFSRTLHHAFGYGNKPLAMPKHIPKRALPVPSNLKAFGAPYGVACTFDAVYGCHGYDTRQRKQGESDWNEGYTGMNRIDHTFTSPGEKWEFQVRASGGLHEKGEWSEVVRATAERNTAPPPKNVQVYSTPLGFEATWEPLDDSWEVDRYVALYQDRTENGFLCGVASKGTSASVNDLKQGHRVDVMMQTWTAAGPGAPEHGGTIVVGSGVFSRPASRH</sequence>
<name>A0A9Q8PLV2_PASFU</name>
<evidence type="ECO:0008006" key="4">
    <source>
        <dbReference type="Google" id="ProtNLM"/>
    </source>
</evidence>
<feature type="compositionally biased region" description="Pro residues" evidence="1">
    <location>
        <begin position="58"/>
        <end position="71"/>
    </location>
</feature>
<evidence type="ECO:0000313" key="2">
    <source>
        <dbReference type="EMBL" id="UJO25004.1"/>
    </source>
</evidence>